<dbReference type="GO" id="GO:0016836">
    <property type="term" value="F:hydro-lyase activity"/>
    <property type="evidence" value="ECO:0007669"/>
    <property type="project" value="TreeGrafter"/>
</dbReference>
<dbReference type="Gene3D" id="3.90.226.10">
    <property type="entry name" value="2-enoyl-CoA Hydratase, Chain A, domain 1"/>
    <property type="match status" value="1"/>
</dbReference>
<proteinExistence type="predicted"/>
<dbReference type="PANTHER" id="PTHR43602:SF1">
    <property type="entry name" value="ENOYL-COA HYDRATASE DOMAIN-CONTAINING PROTEIN 3, MITOCHONDRIAL"/>
    <property type="match status" value="1"/>
</dbReference>
<evidence type="ECO:0000313" key="5">
    <source>
        <dbReference type="Proteomes" id="UP000654075"/>
    </source>
</evidence>
<dbReference type="EMBL" id="CAJNNV010029609">
    <property type="protein sequence ID" value="CAE8629181.1"/>
    <property type="molecule type" value="Genomic_DNA"/>
</dbReference>
<accession>A0A813GWQ9</accession>
<dbReference type="GO" id="GO:0006631">
    <property type="term" value="P:fatty acid metabolic process"/>
    <property type="evidence" value="ECO:0007669"/>
    <property type="project" value="UniProtKB-KW"/>
</dbReference>
<evidence type="ECO:0000313" key="4">
    <source>
        <dbReference type="EMBL" id="CAE8629181.1"/>
    </source>
</evidence>
<dbReference type="Proteomes" id="UP000654075">
    <property type="component" value="Unassembled WGS sequence"/>
</dbReference>
<evidence type="ECO:0000256" key="1">
    <source>
        <dbReference type="ARBA" id="ARBA00022832"/>
    </source>
</evidence>
<organism evidence="4 5">
    <name type="scientific">Polarella glacialis</name>
    <name type="common">Dinoflagellate</name>
    <dbReference type="NCBI Taxonomy" id="89957"/>
    <lineage>
        <taxon>Eukaryota</taxon>
        <taxon>Sar</taxon>
        <taxon>Alveolata</taxon>
        <taxon>Dinophyceae</taxon>
        <taxon>Suessiales</taxon>
        <taxon>Suessiaceae</taxon>
        <taxon>Polarella</taxon>
    </lineage>
</organism>
<dbReference type="SUPFAM" id="SSF52096">
    <property type="entry name" value="ClpP/crotonase"/>
    <property type="match status" value="1"/>
</dbReference>
<feature type="non-terminal residue" evidence="4">
    <location>
        <position position="179"/>
    </location>
</feature>
<comment type="caution">
    <text evidence="4">The sequence shown here is derived from an EMBL/GenBank/DDBJ whole genome shotgun (WGS) entry which is preliminary data.</text>
</comment>
<keyword evidence="3" id="KW-0443">Lipid metabolism</keyword>
<dbReference type="PANTHER" id="PTHR43602">
    <property type="match status" value="1"/>
</dbReference>
<keyword evidence="2" id="KW-0809">Transit peptide</keyword>
<dbReference type="CDD" id="cd06558">
    <property type="entry name" value="crotonase-like"/>
    <property type="match status" value="1"/>
</dbReference>
<dbReference type="InterPro" id="IPR001753">
    <property type="entry name" value="Enoyl-CoA_hydra/iso"/>
</dbReference>
<evidence type="ECO:0000256" key="3">
    <source>
        <dbReference type="ARBA" id="ARBA00023098"/>
    </source>
</evidence>
<dbReference type="AlphaFoldDB" id="A0A813GWQ9"/>
<sequence>MEVTEDRPLPAVRAILLASTGPVFCSGHDFADFSGRTEEQQREVLAACAEVNMLLERVPQTTLAAVNGLATAGGCQLVASCDLVFASSSGGRFCLPGARSGGFCHTPAVSLGGRVSPRKVFELAMLADEVDAAEAARIGLCNKAVAGGREELEKEVDAVARRLCQRFGPQMAIGKQVLY</sequence>
<keyword evidence="1" id="KW-0276">Fatty acid metabolism</keyword>
<protein>
    <submittedName>
        <fullName evidence="4">Uncharacterized protein</fullName>
    </submittedName>
</protein>
<dbReference type="InterPro" id="IPR029045">
    <property type="entry name" value="ClpP/crotonase-like_dom_sf"/>
</dbReference>
<name>A0A813GWQ9_POLGL</name>
<dbReference type="OrthoDB" id="434192at2759"/>
<dbReference type="InterPro" id="IPR052377">
    <property type="entry name" value="Mitochondrial_ECH-domain"/>
</dbReference>
<keyword evidence="5" id="KW-1185">Reference proteome</keyword>
<reference evidence="4" key="1">
    <citation type="submission" date="2021-02" db="EMBL/GenBank/DDBJ databases">
        <authorList>
            <person name="Dougan E. K."/>
            <person name="Rhodes N."/>
            <person name="Thang M."/>
            <person name="Chan C."/>
        </authorList>
    </citation>
    <scope>NUCLEOTIDE SEQUENCE</scope>
</reference>
<dbReference type="Pfam" id="PF00378">
    <property type="entry name" value="ECH_1"/>
    <property type="match status" value="1"/>
</dbReference>
<evidence type="ECO:0000256" key="2">
    <source>
        <dbReference type="ARBA" id="ARBA00022946"/>
    </source>
</evidence>
<gene>
    <name evidence="4" type="ORF">PGLA1383_LOCUS45725</name>
</gene>